<dbReference type="Pfam" id="PF00652">
    <property type="entry name" value="Ricin_B_lectin"/>
    <property type="match status" value="2"/>
</dbReference>
<evidence type="ECO:0000259" key="2">
    <source>
        <dbReference type="Pfam" id="PF00652"/>
    </source>
</evidence>
<gene>
    <name evidence="3" type="ORF">L201_001489</name>
</gene>
<evidence type="ECO:0000313" key="3">
    <source>
        <dbReference type="EMBL" id="WWC86612.1"/>
    </source>
</evidence>
<dbReference type="PROSITE" id="PS50231">
    <property type="entry name" value="RICIN_B_LECTIN"/>
    <property type="match status" value="2"/>
</dbReference>
<name>A0AAX4JMK0_9TREE</name>
<dbReference type="GeneID" id="91092161"/>
<evidence type="ECO:0000313" key="4">
    <source>
        <dbReference type="Proteomes" id="UP001355207"/>
    </source>
</evidence>
<keyword evidence="1" id="KW-0732">Signal</keyword>
<reference evidence="3 4" key="1">
    <citation type="submission" date="2024-01" db="EMBL/GenBank/DDBJ databases">
        <title>Comparative genomics of Cryptococcus and Kwoniella reveals pathogenesis evolution and contrasting modes of karyotype evolution via chromosome fusion or intercentromeric recombination.</title>
        <authorList>
            <person name="Coelho M.A."/>
            <person name="David-Palma M."/>
            <person name="Shea T."/>
            <person name="Bowers K."/>
            <person name="McGinley-Smith S."/>
            <person name="Mohammad A.W."/>
            <person name="Gnirke A."/>
            <person name="Yurkov A.M."/>
            <person name="Nowrousian M."/>
            <person name="Sun S."/>
            <person name="Cuomo C.A."/>
            <person name="Heitman J."/>
        </authorList>
    </citation>
    <scope>NUCLEOTIDE SEQUENCE [LARGE SCALE GENOMIC DNA]</scope>
    <source>
        <strain evidence="3 4">CBS 6074</strain>
    </source>
</reference>
<sequence>MKYLFGLCLLCPMVFSTPISIEKRYTAIKIKSNRNNQCLSPIGHKSTWHIGTKVGTAPCDQAALWNASPGSGSVALFDTDLVLGAGTGTQDGESLYLAEKFPGSFQQTWYWTDDNRLAITGGNTCLDQGNEEEGTQIWQCTYMNDNQVWTLQTPTPENPPFDPPFGVVYDDPPTGGKRLHPYQRPDIALTLDGGYLNLGRSAVIAYSQPTEGLFADAQLLNLTIGINLHISSAFDTNTCLDVVANPKNGDTTFFRNCNLTTTWDWDGSRLRLSNTDLCLDVRAESVRLNQILKQLQVWECVENNTNQQFFTLS</sequence>
<dbReference type="Gene3D" id="2.80.10.50">
    <property type="match status" value="2"/>
</dbReference>
<dbReference type="InterPro" id="IPR035992">
    <property type="entry name" value="Ricin_B-like_lectins"/>
</dbReference>
<evidence type="ECO:0000256" key="1">
    <source>
        <dbReference type="SAM" id="SignalP"/>
    </source>
</evidence>
<dbReference type="SUPFAM" id="SSF50370">
    <property type="entry name" value="Ricin B-like lectins"/>
    <property type="match status" value="2"/>
</dbReference>
<dbReference type="InterPro" id="IPR000772">
    <property type="entry name" value="Ricin_B_lectin"/>
</dbReference>
<feature type="signal peptide" evidence="1">
    <location>
        <begin position="1"/>
        <end position="16"/>
    </location>
</feature>
<protein>
    <recommendedName>
        <fullName evidence="2">Ricin B lectin domain-containing protein</fullName>
    </recommendedName>
</protein>
<dbReference type="RefSeq" id="XP_066073375.1">
    <property type="nucleotide sequence ID" value="XM_066217278.1"/>
</dbReference>
<organism evidence="3 4">
    <name type="scientific">Kwoniella dendrophila CBS 6074</name>
    <dbReference type="NCBI Taxonomy" id="1295534"/>
    <lineage>
        <taxon>Eukaryota</taxon>
        <taxon>Fungi</taxon>
        <taxon>Dikarya</taxon>
        <taxon>Basidiomycota</taxon>
        <taxon>Agaricomycotina</taxon>
        <taxon>Tremellomycetes</taxon>
        <taxon>Tremellales</taxon>
        <taxon>Cryptococcaceae</taxon>
        <taxon>Kwoniella</taxon>
    </lineage>
</organism>
<proteinExistence type="predicted"/>
<feature type="chain" id="PRO_5043904137" description="Ricin B lectin domain-containing protein" evidence="1">
    <location>
        <begin position="17"/>
        <end position="313"/>
    </location>
</feature>
<accession>A0AAX4JMK0</accession>
<feature type="domain" description="Ricin B lectin" evidence="2">
    <location>
        <begin position="28"/>
        <end position="149"/>
    </location>
</feature>
<dbReference type="AlphaFoldDB" id="A0AAX4JMK0"/>
<dbReference type="Proteomes" id="UP001355207">
    <property type="component" value="Chromosome 2"/>
</dbReference>
<feature type="domain" description="Ricin B lectin" evidence="2">
    <location>
        <begin position="218"/>
        <end position="309"/>
    </location>
</feature>
<keyword evidence="4" id="KW-1185">Reference proteome</keyword>
<dbReference type="EMBL" id="CP144099">
    <property type="protein sequence ID" value="WWC86612.1"/>
    <property type="molecule type" value="Genomic_DNA"/>
</dbReference>